<dbReference type="Proteomes" id="UP000663870">
    <property type="component" value="Unassembled WGS sequence"/>
</dbReference>
<reference evidence="2" key="1">
    <citation type="submission" date="2021-02" db="EMBL/GenBank/DDBJ databases">
        <authorList>
            <person name="Nowell W R."/>
        </authorList>
    </citation>
    <scope>NUCLEOTIDE SEQUENCE</scope>
</reference>
<evidence type="ECO:0000256" key="1">
    <source>
        <dbReference type="SAM" id="MobiDB-lite"/>
    </source>
</evidence>
<sequence length="324" mass="36717">MMLDPLDASNNYSITENNVGNQPWQFFHDVNNSFYPVKSHQMTPSHNISYNPNEYIHVKVPDMIKNQSQTVMFDEHLPKKGQCSPSSRQQQNILALTPLASIQSGHESCVTTNNMSVSTKLVPVSNRSFMPRSLIAVPNRSSVQTTVQKAIYLTIDYTATLAKRGPTVPNECHRKNGEQHHSDRSNSSRNNHRIRSHINHQHKHQNSTDSFSSNINIITSNKSFNSLSAKSFVSQHTIPKSITTNKTNYRQQSLVKNHIKHPKSRENHQRHVLPLPNGLSLSIESSIQQIDNKHFSFQNNHRHQTKSIIIPAITTTADASRVQV</sequence>
<dbReference type="AlphaFoldDB" id="A0A814E4P7"/>
<comment type="caution">
    <text evidence="2">The sequence shown here is derived from an EMBL/GenBank/DDBJ whole genome shotgun (WGS) entry which is preliminary data.</text>
</comment>
<name>A0A814E4P7_9BILA</name>
<evidence type="ECO:0000313" key="2">
    <source>
        <dbReference type="EMBL" id="CAF0962963.1"/>
    </source>
</evidence>
<proteinExistence type="predicted"/>
<gene>
    <name evidence="2" type="ORF">JXQ802_LOCUS12283</name>
</gene>
<feature type="region of interest" description="Disordered" evidence="1">
    <location>
        <begin position="166"/>
        <end position="191"/>
    </location>
</feature>
<organism evidence="2 3">
    <name type="scientific">Rotaria sordida</name>
    <dbReference type="NCBI Taxonomy" id="392033"/>
    <lineage>
        <taxon>Eukaryota</taxon>
        <taxon>Metazoa</taxon>
        <taxon>Spiralia</taxon>
        <taxon>Gnathifera</taxon>
        <taxon>Rotifera</taxon>
        <taxon>Eurotatoria</taxon>
        <taxon>Bdelloidea</taxon>
        <taxon>Philodinida</taxon>
        <taxon>Philodinidae</taxon>
        <taxon>Rotaria</taxon>
    </lineage>
</organism>
<protein>
    <submittedName>
        <fullName evidence="2">Uncharacterized protein</fullName>
    </submittedName>
</protein>
<accession>A0A814E4P7</accession>
<evidence type="ECO:0000313" key="3">
    <source>
        <dbReference type="Proteomes" id="UP000663870"/>
    </source>
</evidence>
<keyword evidence="3" id="KW-1185">Reference proteome</keyword>
<feature type="compositionally biased region" description="Basic and acidic residues" evidence="1">
    <location>
        <begin position="171"/>
        <end position="186"/>
    </location>
</feature>
<dbReference type="EMBL" id="CAJNOL010000251">
    <property type="protein sequence ID" value="CAF0962963.1"/>
    <property type="molecule type" value="Genomic_DNA"/>
</dbReference>